<proteinExistence type="predicted"/>
<sequence>MSMTPGELIELANQLLIVAGRIPGVITVTGPPANTLGAIGSSAFWAEERTWYGPKTAEGWPPGVGVTPTVPTFATEGEVRAGKTTGKIIDPQTAADALWPVTIVRTAAAAGVNFDSFINCNISLDANGTLGPPSGGYPGKSGTINVFNATGSATMAFASAYRMPNGGITIEAGVNASTRIPFMIADTGAVILFPASKWSA</sequence>
<dbReference type="AlphaFoldDB" id="A0A4P1JRE8"/>
<reference evidence="1 2" key="1">
    <citation type="submission" date="2019-04" db="EMBL/GenBank/DDBJ databases">
        <authorList>
            <consortium name="Pathogen Informatics"/>
        </authorList>
    </citation>
    <scope>NUCLEOTIDE SEQUENCE [LARGE SCALE GENOMIC DNA]</scope>
    <source>
        <strain evidence="1 2">NCTC9239</strain>
    </source>
</reference>
<protein>
    <submittedName>
        <fullName evidence="1">Uncharacterized protein</fullName>
    </submittedName>
</protein>
<dbReference type="KEGG" id="bvy:NCTC9239_00117"/>
<name>A0A4P1JRE8_9CAUL</name>
<dbReference type="Proteomes" id="UP000309952">
    <property type="component" value="Chromosome"/>
</dbReference>
<gene>
    <name evidence="1" type="ORF">NCTC9239_00117</name>
</gene>
<dbReference type="RefSeq" id="WP_138140650.1">
    <property type="nucleotide sequence ID" value="NZ_LR588407.1"/>
</dbReference>
<organism evidence="1 2">
    <name type="scientific">Brevundimonas vancanneytii</name>
    <dbReference type="NCBI Taxonomy" id="1325724"/>
    <lineage>
        <taxon>Bacteria</taxon>
        <taxon>Pseudomonadati</taxon>
        <taxon>Pseudomonadota</taxon>
        <taxon>Alphaproteobacteria</taxon>
        <taxon>Caulobacterales</taxon>
        <taxon>Caulobacteraceae</taxon>
        <taxon>Brevundimonas</taxon>
    </lineage>
</organism>
<keyword evidence="2" id="KW-1185">Reference proteome</keyword>
<accession>A0A4P1JRE8</accession>
<dbReference type="EMBL" id="LR588407">
    <property type="protein sequence ID" value="VTO10707.1"/>
    <property type="molecule type" value="Genomic_DNA"/>
</dbReference>
<evidence type="ECO:0000313" key="1">
    <source>
        <dbReference type="EMBL" id="VTO10707.1"/>
    </source>
</evidence>
<evidence type="ECO:0000313" key="2">
    <source>
        <dbReference type="Proteomes" id="UP000309952"/>
    </source>
</evidence>